<dbReference type="Proteomes" id="UP000311382">
    <property type="component" value="Unassembled WGS sequence"/>
</dbReference>
<protein>
    <submittedName>
        <fullName evidence="2">Uncharacterized protein</fullName>
    </submittedName>
</protein>
<dbReference type="OrthoDB" id="10638472at2759"/>
<evidence type="ECO:0000256" key="1">
    <source>
        <dbReference type="SAM" id="MobiDB-lite"/>
    </source>
</evidence>
<keyword evidence="3" id="KW-1185">Reference proteome</keyword>
<dbReference type="AlphaFoldDB" id="A0A5C5G361"/>
<evidence type="ECO:0000313" key="2">
    <source>
        <dbReference type="EMBL" id="TNY22869.1"/>
    </source>
</evidence>
<dbReference type="EMBL" id="SOZI01000019">
    <property type="protein sequence ID" value="TNY22869.1"/>
    <property type="molecule type" value="Genomic_DNA"/>
</dbReference>
<comment type="caution">
    <text evidence="2">The sequence shown here is derived from an EMBL/GenBank/DDBJ whole genome shotgun (WGS) entry which is preliminary data.</text>
</comment>
<evidence type="ECO:0000313" key="3">
    <source>
        <dbReference type="Proteomes" id="UP000311382"/>
    </source>
</evidence>
<gene>
    <name evidence="2" type="ORF">DMC30DRAFT_414743</name>
</gene>
<name>A0A5C5G361_9BASI</name>
<proteinExistence type="predicted"/>
<organism evidence="2 3">
    <name type="scientific">Rhodotorula diobovata</name>
    <dbReference type="NCBI Taxonomy" id="5288"/>
    <lineage>
        <taxon>Eukaryota</taxon>
        <taxon>Fungi</taxon>
        <taxon>Dikarya</taxon>
        <taxon>Basidiomycota</taxon>
        <taxon>Pucciniomycotina</taxon>
        <taxon>Microbotryomycetes</taxon>
        <taxon>Sporidiobolales</taxon>
        <taxon>Sporidiobolaceae</taxon>
        <taxon>Rhodotorula</taxon>
    </lineage>
</organism>
<feature type="region of interest" description="Disordered" evidence="1">
    <location>
        <begin position="302"/>
        <end position="365"/>
    </location>
</feature>
<reference evidence="2 3" key="1">
    <citation type="submission" date="2019-03" db="EMBL/GenBank/DDBJ databases">
        <title>Rhodosporidium diobovatum UCD-FST 08-225 genome sequencing, assembly, and annotation.</title>
        <authorList>
            <person name="Fakankun I.U."/>
            <person name="Fristensky B."/>
            <person name="Levin D.B."/>
        </authorList>
    </citation>
    <scope>NUCLEOTIDE SEQUENCE [LARGE SCALE GENOMIC DNA]</scope>
    <source>
        <strain evidence="2 3">UCD-FST 08-225</strain>
    </source>
</reference>
<accession>A0A5C5G361</accession>
<sequence length="392" mass="44805">MNERDTLLSWTHEMYGWLGSFSEPAAHGRSHEDHVENALRWVVDALLGQVCQAFCSGEFDARQVSADAVKHMVSLSSVGWPREAPLPSSFYDYIESLVKLASNEYVTRFSSPSPPDEASFPQSWRRSLLVGPAALNVVKLVHVGYHATNLIRKRLLYVDRRMRDPEEDRVTLESLMWPVDKLLLLAHIHAQPAQRRYEVLCRLLVMLDQLYSPENKLNAAEHDTKLEQSRVINHAMLSWSRDASFFRHFVQQGPELQHLVVMRARARVYAACHRLHLRRGLPDAQQVVIDLFTFEPPVPEWDNFDASSGPAHPAEEDPDSTLSGGAFDRGFIRSRQPTHPRSLRQQQLLPPQPGPWASTSGMHSLTRSTPQISDYYARKHYGTTRAEWQARF</sequence>